<evidence type="ECO:0000313" key="2">
    <source>
        <dbReference type="Proteomes" id="UP001489719"/>
    </source>
</evidence>
<evidence type="ECO:0000313" key="1">
    <source>
        <dbReference type="EMBL" id="KAK9322368.1"/>
    </source>
</evidence>
<reference evidence="2" key="1">
    <citation type="journal article" date="2024" name="Front. Bioeng. Biotechnol.">
        <title>Genome-scale model development and genomic sequencing of the oleaginous clade Lipomyces.</title>
        <authorList>
            <person name="Czajka J.J."/>
            <person name="Han Y."/>
            <person name="Kim J."/>
            <person name="Mondo S.J."/>
            <person name="Hofstad B.A."/>
            <person name="Robles A."/>
            <person name="Haridas S."/>
            <person name="Riley R."/>
            <person name="LaButti K."/>
            <person name="Pangilinan J."/>
            <person name="Andreopoulos W."/>
            <person name="Lipzen A."/>
            <person name="Yan J."/>
            <person name="Wang M."/>
            <person name="Ng V."/>
            <person name="Grigoriev I.V."/>
            <person name="Spatafora J.W."/>
            <person name="Magnuson J.K."/>
            <person name="Baker S.E."/>
            <person name="Pomraning K.R."/>
        </authorList>
    </citation>
    <scope>NUCLEOTIDE SEQUENCE [LARGE SCALE GENOMIC DNA]</scope>
    <source>
        <strain evidence="2">CBS 10300</strain>
    </source>
</reference>
<dbReference type="EMBL" id="MU970078">
    <property type="protein sequence ID" value="KAK9322368.1"/>
    <property type="molecule type" value="Genomic_DNA"/>
</dbReference>
<sequence length="311" mass="35616">MFGRITQTVKRAWDKTVQEFHEFEAQHDAKRQDKRRAEQARARRNLRLRGRAIHPAVSAVPGCNNGANLEVEMAIDSEMKVEGERKKRQKLENGGAIGQSSEPFDPSRRPSVLGITSPKSKAADIQQYRESRPMFASTESTTDTRESCRYSLSPVVERPFTFSRSACPSGVRPASTDADSPNLEKMLRKKILQLERELQKSSYLIQRLREQLEEQDDYIRSMERDRSRAEESRFYSKRDGKNDPHDGIEYSYDIALNLANRPRMQKTQTQNYTLSPKTKSLERDTGDIDDEKSFEQMSPVPLIEAIAQAAV</sequence>
<name>A0ACC3TML0_9ASCO</name>
<gene>
    <name evidence="1" type="ORF">V1517DRAFT_323592</name>
</gene>
<accession>A0ACC3TML0</accession>
<keyword evidence="2" id="KW-1185">Reference proteome</keyword>
<dbReference type="Proteomes" id="UP001489719">
    <property type="component" value="Unassembled WGS sequence"/>
</dbReference>
<comment type="caution">
    <text evidence="1">The sequence shown here is derived from an EMBL/GenBank/DDBJ whole genome shotgun (WGS) entry which is preliminary data.</text>
</comment>
<organism evidence="1 2">
    <name type="scientific">Lipomyces orientalis</name>
    <dbReference type="NCBI Taxonomy" id="1233043"/>
    <lineage>
        <taxon>Eukaryota</taxon>
        <taxon>Fungi</taxon>
        <taxon>Dikarya</taxon>
        <taxon>Ascomycota</taxon>
        <taxon>Saccharomycotina</taxon>
        <taxon>Lipomycetes</taxon>
        <taxon>Lipomycetales</taxon>
        <taxon>Lipomycetaceae</taxon>
        <taxon>Lipomyces</taxon>
    </lineage>
</organism>
<protein>
    <submittedName>
        <fullName evidence="1">Uncharacterized protein</fullName>
    </submittedName>
</protein>
<proteinExistence type="predicted"/>